<evidence type="ECO:0000259" key="7">
    <source>
        <dbReference type="Pfam" id="PF00460"/>
    </source>
</evidence>
<evidence type="ECO:0000256" key="5">
    <source>
        <dbReference type="ARBA" id="ARBA00024934"/>
    </source>
</evidence>
<keyword evidence="8" id="KW-0969">Cilium</keyword>
<comment type="subunit">
    <text evidence="6">The basal body constitutes a major portion of the flagellar organelle and consists of a number of rings mounted on a central rod.</text>
</comment>
<dbReference type="Pfam" id="PF00460">
    <property type="entry name" value="Flg_bb_rod"/>
    <property type="match status" value="1"/>
</dbReference>
<comment type="caution">
    <text evidence="8">The sequence shown here is derived from an EMBL/GenBank/DDBJ whole genome shotgun (WGS) entry which is preliminary data.</text>
</comment>
<comment type="function">
    <text evidence="5 6">Structural component of flagellum, the bacterial motility apparatus. Part of the rod structure of flagellar basal body.</text>
</comment>
<evidence type="ECO:0000256" key="2">
    <source>
        <dbReference type="ARBA" id="ARBA00009677"/>
    </source>
</evidence>
<dbReference type="InterPro" id="IPR006300">
    <property type="entry name" value="FlgB"/>
</dbReference>
<keyword evidence="9" id="KW-1185">Reference proteome</keyword>
<name>A0ABU8VBM0_9BURK</name>
<dbReference type="NCBIfam" id="TIGR01396">
    <property type="entry name" value="FlgB"/>
    <property type="match status" value="1"/>
</dbReference>
<evidence type="ECO:0000256" key="3">
    <source>
        <dbReference type="ARBA" id="ARBA00014376"/>
    </source>
</evidence>
<evidence type="ECO:0000256" key="4">
    <source>
        <dbReference type="ARBA" id="ARBA00023143"/>
    </source>
</evidence>
<protein>
    <recommendedName>
        <fullName evidence="3 6">Flagellar basal body rod protein FlgB</fullName>
    </recommendedName>
</protein>
<keyword evidence="8" id="KW-0282">Flagellum</keyword>
<dbReference type="Proteomes" id="UP001365846">
    <property type="component" value="Unassembled WGS sequence"/>
</dbReference>
<reference evidence="8 9" key="1">
    <citation type="submission" date="2024-03" db="EMBL/GenBank/DDBJ databases">
        <title>Novel species of the genus Variovorax.</title>
        <authorList>
            <person name="Liu Q."/>
            <person name="Xin Y.-H."/>
        </authorList>
    </citation>
    <scope>NUCLEOTIDE SEQUENCE [LARGE SCALE GENOMIC DNA]</scope>
    <source>
        <strain evidence="8 9">KACC 18899</strain>
    </source>
</reference>
<proteinExistence type="inferred from homology"/>
<keyword evidence="8" id="KW-0966">Cell projection</keyword>
<dbReference type="PANTHER" id="PTHR30435:SF12">
    <property type="entry name" value="FLAGELLAR BASAL BODY ROD PROTEIN FLGB"/>
    <property type="match status" value="1"/>
</dbReference>
<sequence length="135" mass="15049">MIDKLDAALRFNREALNLRAERQEVLAANIAHADTPNYKARDFDFSSRLSQAVEQGRQAQSFAMATTSSRHLAGEAKSMPDQDLLYRVPTQSSIDGNTVEMDVERINFADNALRYESNLTVLGAKIKTMLSAVQQ</sequence>
<evidence type="ECO:0000256" key="6">
    <source>
        <dbReference type="PIRNR" id="PIRNR002889"/>
    </source>
</evidence>
<dbReference type="PIRSF" id="PIRSF002889">
    <property type="entry name" value="Rod_FlgB"/>
    <property type="match status" value="1"/>
</dbReference>
<evidence type="ECO:0000313" key="9">
    <source>
        <dbReference type="Proteomes" id="UP001365846"/>
    </source>
</evidence>
<accession>A0ABU8VBM0</accession>
<gene>
    <name evidence="8" type="primary">flgB</name>
    <name evidence="8" type="ORF">WKW77_08245</name>
</gene>
<dbReference type="InterPro" id="IPR001444">
    <property type="entry name" value="Flag_bb_rod_N"/>
</dbReference>
<comment type="similarity">
    <text evidence="2 6">Belongs to the flagella basal body rod proteins family.</text>
</comment>
<comment type="subcellular location">
    <subcellularLocation>
        <location evidence="1 6">Bacterial flagellum basal body</location>
    </subcellularLocation>
</comment>
<dbReference type="EMBL" id="JBBKZU010000003">
    <property type="protein sequence ID" value="MEJ8811057.1"/>
    <property type="molecule type" value="Genomic_DNA"/>
</dbReference>
<dbReference type="PANTHER" id="PTHR30435">
    <property type="entry name" value="FLAGELLAR PROTEIN"/>
    <property type="match status" value="1"/>
</dbReference>
<evidence type="ECO:0000313" key="8">
    <source>
        <dbReference type="EMBL" id="MEJ8811057.1"/>
    </source>
</evidence>
<organism evidence="8 9">
    <name type="scientific">Variovorax ureilyticus</name>
    <dbReference type="NCBI Taxonomy" id="1836198"/>
    <lineage>
        <taxon>Bacteria</taxon>
        <taxon>Pseudomonadati</taxon>
        <taxon>Pseudomonadota</taxon>
        <taxon>Betaproteobacteria</taxon>
        <taxon>Burkholderiales</taxon>
        <taxon>Comamonadaceae</taxon>
        <taxon>Variovorax</taxon>
    </lineage>
</organism>
<keyword evidence="4 6" id="KW-0975">Bacterial flagellum</keyword>
<dbReference type="RefSeq" id="WP_340356371.1">
    <property type="nucleotide sequence ID" value="NZ_JBBKZU010000003.1"/>
</dbReference>
<feature type="domain" description="Flagellar basal body rod protein N-terminal" evidence="7">
    <location>
        <begin position="9"/>
        <end position="39"/>
    </location>
</feature>
<evidence type="ECO:0000256" key="1">
    <source>
        <dbReference type="ARBA" id="ARBA00004117"/>
    </source>
</evidence>